<reference evidence="4" key="1">
    <citation type="submission" date="2015-11" db="EMBL/GenBank/DDBJ databases">
        <authorList>
            <person name="Varghese N."/>
        </authorList>
    </citation>
    <scope>NUCLEOTIDE SEQUENCE [LARGE SCALE GENOMIC DNA]</scope>
    <source>
        <strain evidence="4">DSM 45899</strain>
    </source>
</reference>
<evidence type="ECO:0000256" key="2">
    <source>
        <dbReference type="SAM" id="MobiDB-lite"/>
    </source>
</evidence>
<evidence type="ECO:0000256" key="1">
    <source>
        <dbReference type="ARBA" id="ARBA00022596"/>
    </source>
</evidence>
<evidence type="ECO:0000313" key="3">
    <source>
        <dbReference type="EMBL" id="CUU56833.1"/>
    </source>
</evidence>
<dbReference type="Proteomes" id="UP000198802">
    <property type="component" value="Unassembled WGS sequence"/>
</dbReference>
<dbReference type="AlphaFoldDB" id="A0A0S4QMI7"/>
<protein>
    <submittedName>
        <fullName evidence="3">TIGR00299 family protein</fullName>
    </submittedName>
</protein>
<sequence length="290" mass="29963">MKQDTGLAVRWDAAAGAAGDMALGALLDAGAPLEFVRGQLDALGLDGWSLSVEPAKRAGLAGTFARVRVQPGPAHRHYGWIREHLATAPLAPGVRAWALRIFAVLAEAEAHVHRIDVERVHFHEVGALDAIVDVVGTAAALDALGVTRGYCSGVVTGFGTVSTAHGVLPVPAPAVTELLRRTGIPASPGEIAAERLTPTGMAIIAATCQADTAAAAARVFPPRMTVEAIGYGAGTADHPGHPNLLRAVVCRVAATPAVDLADLDSLRQPTRADDRAIQRRPQSVGRAGSV</sequence>
<dbReference type="PANTHER" id="PTHR36566:SF1">
    <property type="entry name" value="PYRIDINIUM-3,5-BISTHIOCARBOXYLIC ACID MONONUCLEOTIDE NICKEL INSERTION PROTEIN"/>
    <property type="match status" value="1"/>
</dbReference>
<dbReference type="RefSeq" id="WP_226931641.1">
    <property type="nucleotide sequence ID" value="NZ_FAOZ01000009.1"/>
</dbReference>
<gene>
    <name evidence="3" type="ORF">Ga0074812_10953</name>
</gene>
<keyword evidence="4" id="KW-1185">Reference proteome</keyword>
<dbReference type="EMBL" id="FAOZ01000009">
    <property type="protein sequence ID" value="CUU56833.1"/>
    <property type="molecule type" value="Genomic_DNA"/>
</dbReference>
<organism evidence="3 4">
    <name type="scientific">Parafrankia irregularis</name>
    <dbReference type="NCBI Taxonomy" id="795642"/>
    <lineage>
        <taxon>Bacteria</taxon>
        <taxon>Bacillati</taxon>
        <taxon>Actinomycetota</taxon>
        <taxon>Actinomycetes</taxon>
        <taxon>Frankiales</taxon>
        <taxon>Frankiaceae</taxon>
        <taxon>Parafrankia</taxon>
    </lineage>
</organism>
<dbReference type="PANTHER" id="PTHR36566">
    <property type="entry name" value="NICKEL INSERTION PROTEIN-RELATED"/>
    <property type="match status" value="1"/>
</dbReference>
<evidence type="ECO:0000313" key="4">
    <source>
        <dbReference type="Proteomes" id="UP000198802"/>
    </source>
</evidence>
<proteinExistence type="predicted"/>
<keyword evidence="1" id="KW-0533">Nickel</keyword>
<name>A0A0S4QMI7_9ACTN</name>
<feature type="region of interest" description="Disordered" evidence="2">
    <location>
        <begin position="271"/>
        <end position="290"/>
    </location>
</feature>
<accession>A0A0S4QMI7</accession>
<dbReference type="InterPro" id="IPR002822">
    <property type="entry name" value="Ni_insertion"/>
</dbReference>
<dbReference type="Pfam" id="PF01969">
    <property type="entry name" value="Ni_insertion"/>
    <property type="match status" value="1"/>
</dbReference>